<gene>
    <name evidence="9" type="ORF">HRR80_006247</name>
</gene>
<dbReference type="GO" id="GO:0006351">
    <property type="term" value="P:DNA-templated transcription"/>
    <property type="evidence" value="ECO:0007669"/>
    <property type="project" value="InterPro"/>
</dbReference>
<dbReference type="Proteomes" id="UP001161757">
    <property type="component" value="Unassembled WGS sequence"/>
</dbReference>
<dbReference type="SUPFAM" id="SSF57701">
    <property type="entry name" value="Zn2/Cys6 DNA-binding domain"/>
    <property type="match status" value="1"/>
</dbReference>
<evidence type="ECO:0000256" key="2">
    <source>
        <dbReference type="ARBA" id="ARBA00022723"/>
    </source>
</evidence>
<reference evidence="9" key="1">
    <citation type="submission" date="2023-01" db="EMBL/GenBank/DDBJ databases">
        <title>Exophiala dermititidis isolated from Cystic Fibrosis Patient.</title>
        <authorList>
            <person name="Kurbessoian T."/>
            <person name="Crocker A."/>
            <person name="Murante D."/>
            <person name="Hogan D.A."/>
            <person name="Stajich J.E."/>
        </authorList>
    </citation>
    <scope>NUCLEOTIDE SEQUENCE</scope>
    <source>
        <strain evidence="9">Ex8</strain>
    </source>
</reference>
<evidence type="ECO:0000256" key="7">
    <source>
        <dbReference type="SAM" id="MobiDB-lite"/>
    </source>
</evidence>
<evidence type="ECO:0000259" key="8">
    <source>
        <dbReference type="PROSITE" id="PS50048"/>
    </source>
</evidence>
<comment type="subcellular location">
    <subcellularLocation>
        <location evidence="1">Nucleus</location>
    </subcellularLocation>
</comment>
<accession>A0AAN6ISA2</accession>
<dbReference type="GO" id="GO:0005634">
    <property type="term" value="C:nucleus"/>
    <property type="evidence" value="ECO:0007669"/>
    <property type="project" value="UniProtKB-SubCell"/>
</dbReference>
<dbReference type="InterPro" id="IPR007219">
    <property type="entry name" value="XnlR_reg_dom"/>
</dbReference>
<dbReference type="Pfam" id="PF04082">
    <property type="entry name" value="Fungal_trans"/>
    <property type="match status" value="1"/>
</dbReference>
<name>A0AAN6ISA2_EXODE</name>
<evidence type="ECO:0000313" key="9">
    <source>
        <dbReference type="EMBL" id="KAJ8989519.1"/>
    </source>
</evidence>
<dbReference type="CDD" id="cd00067">
    <property type="entry name" value="GAL4"/>
    <property type="match status" value="1"/>
</dbReference>
<feature type="domain" description="Zn(2)-C6 fungal-type" evidence="8">
    <location>
        <begin position="21"/>
        <end position="49"/>
    </location>
</feature>
<dbReference type="InterPro" id="IPR036864">
    <property type="entry name" value="Zn2-C6_fun-type_DNA-bd_sf"/>
</dbReference>
<dbReference type="Pfam" id="PF00172">
    <property type="entry name" value="Zn_clus"/>
    <property type="match status" value="1"/>
</dbReference>
<dbReference type="SMART" id="SM00066">
    <property type="entry name" value="GAL4"/>
    <property type="match status" value="1"/>
</dbReference>
<evidence type="ECO:0000313" key="10">
    <source>
        <dbReference type="Proteomes" id="UP001161757"/>
    </source>
</evidence>
<evidence type="ECO:0000256" key="4">
    <source>
        <dbReference type="ARBA" id="ARBA00023125"/>
    </source>
</evidence>
<dbReference type="GO" id="GO:0003677">
    <property type="term" value="F:DNA binding"/>
    <property type="evidence" value="ECO:0007669"/>
    <property type="project" value="UniProtKB-KW"/>
</dbReference>
<keyword evidence="4" id="KW-0238">DNA-binding</keyword>
<dbReference type="Gene3D" id="4.10.240.10">
    <property type="entry name" value="Zn(2)-C6 fungal-type DNA-binding domain"/>
    <property type="match status" value="1"/>
</dbReference>
<dbReference type="GO" id="GO:0008270">
    <property type="term" value="F:zinc ion binding"/>
    <property type="evidence" value="ECO:0007669"/>
    <property type="project" value="InterPro"/>
</dbReference>
<keyword evidence="2" id="KW-0479">Metal-binding</keyword>
<protein>
    <recommendedName>
        <fullName evidence="8">Zn(2)-C6 fungal-type domain-containing protein</fullName>
    </recommendedName>
</protein>
<dbReference type="CDD" id="cd12148">
    <property type="entry name" value="fungal_TF_MHR"/>
    <property type="match status" value="1"/>
</dbReference>
<dbReference type="GO" id="GO:0000981">
    <property type="term" value="F:DNA-binding transcription factor activity, RNA polymerase II-specific"/>
    <property type="evidence" value="ECO:0007669"/>
    <property type="project" value="InterPro"/>
</dbReference>
<sequence>MSVATPIQEHTGTAKPQRVLACVLCQQRKVKCDRKFPCVNCVRAGVQCVPATLVPRQRRRRFAERELLERLRQYEDLLRHNNIKFEPLHRSETAELASPSEEGGQPKTPDDTHRERNDPKSDRLPRQKADAKRLKTVNLWRAMSQNQLSQSSGEDDQDDEDDAGFLQHMDDLREAVIKKAWDQTCMSDNHNQLLFGTARLDVDLSTFHPEQAQIFRLWQIYLDNINPLLKVTHTPTLQARIIDAATNITGISSVTSALLFSIYCTAILSLAEDECQTLFNSPKKDIMLRYQFACQQALLQSKFLGTKDRDCLTALYLYLICVRHEADPRSLSSMLGVAIRIAQRMGIHDEAYNKKHKVLEAEMRRRLWWSLVIFDSRVCEIVDHRTATTLGPSWDCRLPLNVNDFELRPEMKSPPAAQPGGRPTEAIFVVVRSELADFVRHSSFHLDLTTPSLKGIAKETSYGTVPLDGDDLLALEKTLEDRHLAFCSPDDPVHYLTIWMTRGYLARTRLLEHYSRHYLAWTGPQANVQRNIAVSYALTMLECDTKLASSPLTQRFLWLIHFHFPFPAYIHVLQDLKKRPAEDHAEKAWEIMSDNYETRSTHAPKRNDRPFFIIFARLVLQAWEAREALYTHDQQQQQQLSSPLRNPPRIVTAIQKKMSEIAANFLSQQSSSDFSDNPGLQLNPDGTVSFLDNDQPLPSTMDPSDLAVHGLGPGSQAHHEFLYGSCGILDPGSSSNSSGFGSFNYLDMSGQPGLADCEMSHQFEWNSLDYAPIPFRPTDK</sequence>
<dbReference type="PANTHER" id="PTHR31001">
    <property type="entry name" value="UNCHARACTERIZED TRANSCRIPTIONAL REGULATORY PROTEIN"/>
    <property type="match status" value="1"/>
</dbReference>
<keyword evidence="5" id="KW-0804">Transcription</keyword>
<dbReference type="AlphaFoldDB" id="A0AAN6ISA2"/>
<dbReference type="InterPro" id="IPR050613">
    <property type="entry name" value="Sec_Metabolite_Reg"/>
</dbReference>
<evidence type="ECO:0000256" key="1">
    <source>
        <dbReference type="ARBA" id="ARBA00004123"/>
    </source>
</evidence>
<dbReference type="PANTHER" id="PTHR31001:SF45">
    <property type="entry name" value="ZN(II)2CYS6 TRANSCRIPTION FACTOR (EUROFUNG)"/>
    <property type="match status" value="1"/>
</dbReference>
<keyword evidence="6" id="KW-0539">Nucleus</keyword>
<dbReference type="InterPro" id="IPR001138">
    <property type="entry name" value="Zn2Cys6_DnaBD"/>
</dbReference>
<dbReference type="EMBL" id="JAJGCB010000013">
    <property type="protein sequence ID" value="KAJ8989519.1"/>
    <property type="molecule type" value="Genomic_DNA"/>
</dbReference>
<keyword evidence="3" id="KW-0805">Transcription regulation</keyword>
<evidence type="ECO:0000256" key="5">
    <source>
        <dbReference type="ARBA" id="ARBA00023163"/>
    </source>
</evidence>
<evidence type="ECO:0000256" key="6">
    <source>
        <dbReference type="ARBA" id="ARBA00023242"/>
    </source>
</evidence>
<feature type="compositionally biased region" description="Basic and acidic residues" evidence="7">
    <location>
        <begin position="108"/>
        <end position="130"/>
    </location>
</feature>
<dbReference type="PROSITE" id="PS50048">
    <property type="entry name" value="ZN2_CY6_FUNGAL_2"/>
    <property type="match status" value="1"/>
</dbReference>
<organism evidence="9 10">
    <name type="scientific">Exophiala dermatitidis</name>
    <name type="common">Black yeast-like fungus</name>
    <name type="synonym">Wangiella dermatitidis</name>
    <dbReference type="NCBI Taxonomy" id="5970"/>
    <lineage>
        <taxon>Eukaryota</taxon>
        <taxon>Fungi</taxon>
        <taxon>Dikarya</taxon>
        <taxon>Ascomycota</taxon>
        <taxon>Pezizomycotina</taxon>
        <taxon>Eurotiomycetes</taxon>
        <taxon>Chaetothyriomycetidae</taxon>
        <taxon>Chaetothyriales</taxon>
        <taxon>Herpotrichiellaceae</taxon>
        <taxon>Exophiala</taxon>
    </lineage>
</organism>
<comment type="caution">
    <text evidence="9">The sequence shown here is derived from an EMBL/GenBank/DDBJ whole genome shotgun (WGS) entry which is preliminary data.</text>
</comment>
<dbReference type="SMART" id="SM00906">
    <property type="entry name" value="Fungal_trans"/>
    <property type="match status" value="1"/>
</dbReference>
<evidence type="ECO:0000256" key="3">
    <source>
        <dbReference type="ARBA" id="ARBA00023015"/>
    </source>
</evidence>
<proteinExistence type="predicted"/>
<feature type="region of interest" description="Disordered" evidence="7">
    <location>
        <begin position="88"/>
        <end position="130"/>
    </location>
</feature>